<feature type="region of interest" description="Disordered" evidence="1">
    <location>
        <begin position="1"/>
        <end position="40"/>
    </location>
</feature>
<feature type="compositionally biased region" description="Low complexity" evidence="1">
    <location>
        <begin position="13"/>
        <end position="40"/>
    </location>
</feature>
<dbReference type="EMBL" id="HG678119">
    <property type="protein sequence ID" value="CDJ45259.1"/>
    <property type="molecule type" value="Genomic_DNA"/>
</dbReference>
<keyword evidence="3" id="KW-1185">Reference proteome</keyword>
<feature type="non-terminal residue" evidence="2">
    <location>
        <position position="40"/>
    </location>
</feature>
<sequence length="40" mass="4303">GSEELQRDVQQTLSRLSCSSSSSSSNSKGLLNYSLGRPQD</sequence>
<feature type="non-terminal residue" evidence="2">
    <location>
        <position position="1"/>
    </location>
</feature>
<organism evidence="2 3">
    <name type="scientific">Eimeria tenella</name>
    <name type="common">Coccidian parasite</name>
    <dbReference type="NCBI Taxonomy" id="5802"/>
    <lineage>
        <taxon>Eukaryota</taxon>
        <taxon>Sar</taxon>
        <taxon>Alveolata</taxon>
        <taxon>Apicomplexa</taxon>
        <taxon>Conoidasida</taxon>
        <taxon>Coccidia</taxon>
        <taxon>Eucoccidiorida</taxon>
        <taxon>Eimeriorina</taxon>
        <taxon>Eimeriidae</taxon>
        <taxon>Eimeria</taxon>
    </lineage>
</organism>
<dbReference type="AlphaFoldDB" id="U6L9L6"/>
<reference evidence="2" key="2">
    <citation type="submission" date="2013-10" db="EMBL/GenBank/DDBJ databases">
        <authorList>
            <person name="Aslett M."/>
        </authorList>
    </citation>
    <scope>NUCLEOTIDE SEQUENCE [LARGE SCALE GENOMIC DNA]</scope>
    <source>
        <strain evidence="2">Houghton</strain>
    </source>
</reference>
<dbReference type="GeneID" id="25252816"/>
<accession>U6L9L6</accession>
<gene>
    <name evidence="2" type="ORF">ETH_00018410</name>
</gene>
<protein>
    <submittedName>
        <fullName evidence="2">Uncharacterized protein</fullName>
    </submittedName>
</protein>
<evidence type="ECO:0000256" key="1">
    <source>
        <dbReference type="SAM" id="MobiDB-lite"/>
    </source>
</evidence>
<dbReference type="Proteomes" id="UP000030747">
    <property type="component" value="Unassembled WGS sequence"/>
</dbReference>
<evidence type="ECO:0000313" key="3">
    <source>
        <dbReference type="Proteomes" id="UP000030747"/>
    </source>
</evidence>
<proteinExistence type="predicted"/>
<reference evidence="2" key="1">
    <citation type="submission" date="2013-10" db="EMBL/GenBank/DDBJ databases">
        <title>Genomic analysis of the causative agents of coccidiosis in chickens.</title>
        <authorList>
            <person name="Reid A.J."/>
            <person name="Blake D."/>
            <person name="Billington K."/>
            <person name="Browne H."/>
            <person name="Dunn M."/>
            <person name="Hung S."/>
            <person name="Kawahara F."/>
            <person name="Miranda-Saavedra D."/>
            <person name="Mourier T."/>
            <person name="Nagra H."/>
            <person name="Otto T.D."/>
            <person name="Rawlings N."/>
            <person name="Sanchez A."/>
            <person name="Sanders M."/>
            <person name="Subramaniam C."/>
            <person name="Tay Y."/>
            <person name="Dear P."/>
            <person name="Doerig C."/>
            <person name="Gruber A."/>
            <person name="Parkinson J."/>
            <person name="Shirley M."/>
            <person name="Wan K.L."/>
            <person name="Berriman M."/>
            <person name="Tomley F."/>
            <person name="Pain A."/>
        </authorList>
    </citation>
    <scope>NUCLEOTIDE SEQUENCE [LARGE SCALE GENOMIC DNA]</scope>
    <source>
        <strain evidence="2">Houghton</strain>
    </source>
</reference>
<evidence type="ECO:0000313" key="2">
    <source>
        <dbReference type="EMBL" id="CDJ45259.1"/>
    </source>
</evidence>
<dbReference type="RefSeq" id="XP_013236006.1">
    <property type="nucleotide sequence ID" value="XM_013380552.1"/>
</dbReference>
<name>U6L9L6_EIMTE</name>